<dbReference type="RefSeq" id="WP_051966179.1">
    <property type="nucleotide sequence ID" value="NZ_CP045798.1"/>
</dbReference>
<proteinExistence type="predicted"/>
<keyword evidence="2" id="KW-1185">Reference proteome</keyword>
<gene>
    <name evidence="1" type="ORF">BR63_14660</name>
</gene>
<sequence>MRHQSVLDILSKSQEANARMNRAVTKAVTSCGCLRVHAEKKPFPKEASLKDLKNLLDSHLQGELCSNCRDIVINEMGKNLFYLAALCNTLGITLNEVMEQEIKKITTLGVFNLT</sequence>
<name>A0A7G6E8P8_THEFR</name>
<dbReference type="AlphaFoldDB" id="A0A7G6E8P8"/>
<dbReference type="EMBL" id="CP045798">
    <property type="protein sequence ID" value="QNB48452.1"/>
    <property type="molecule type" value="Genomic_DNA"/>
</dbReference>
<organism evidence="1 2">
    <name type="scientific">Thermanaerosceptrum fracticalcis</name>
    <dbReference type="NCBI Taxonomy" id="1712410"/>
    <lineage>
        <taxon>Bacteria</taxon>
        <taxon>Bacillati</taxon>
        <taxon>Bacillota</taxon>
        <taxon>Clostridia</taxon>
        <taxon>Eubacteriales</taxon>
        <taxon>Peptococcaceae</taxon>
        <taxon>Thermanaerosceptrum</taxon>
    </lineage>
</organism>
<dbReference type="Proteomes" id="UP000515847">
    <property type="component" value="Chromosome"/>
</dbReference>
<evidence type="ECO:0000313" key="2">
    <source>
        <dbReference type="Proteomes" id="UP000515847"/>
    </source>
</evidence>
<reference evidence="1 2" key="1">
    <citation type="journal article" date="2019" name="Front. Microbiol.">
        <title>Thermoanaerosceptrum fracticalcis gen. nov. sp. nov., a Novel Fumarate-Fermenting Microorganism From a Deep Fractured Carbonate Aquifer of the US Great Basin.</title>
        <authorList>
            <person name="Hamilton-Brehm S.D."/>
            <person name="Stewart L.E."/>
            <person name="Zavarin M."/>
            <person name="Caldwell M."/>
            <person name="Lawson P.A."/>
            <person name="Onstott T.C."/>
            <person name="Grzymski J."/>
            <person name="Neveux I."/>
            <person name="Lollar B.S."/>
            <person name="Russell C.E."/>
            <person name="Moser D.P."/>
        </authorList>
    </citation>
    <scope>NUCLEOTIDE SEQUENCE [LARGE SCALE GENOMIC DNA]</scope>
    <source>
        <strain evidence="1 2">DRI-13</strain>
    </source>
</reference>
<protein>
    <submittedName>
        <fullName evidence="1">DUF1573 domain-containing protein</fullName>
    </submittedName>
</protein>
<accession>A0A7G6E8P8</accession>
<dbReference type="KEGG" id="tfr:BR63_14660"/>
<evidence type="ECO:0000313" key="1">
    <source>
        <dbReference type="EMBL" id="QNB48452.1"/>
    </source>
</evidence>
<dbReference type="Gene3D" id="1.10.287.1080">
    <property type="entry name" value="MazG-like"/>
    <property type="match status" value="1"/>
</dbReference>
<dbReference type="OrthoDB" id="2988649at2"/>